<protein>
    <recommendedName>
        <fullName evidence="6">SP-RING-type domain-containing protein</fullName>
    </recommendedName>
</protein>
<dbReference type="GO" id="GO:0000785">
    <property type="term" value="C:chromatin"/>
    <property type="evidence" value="ECO:0007669"/>
    <property type="project" value="TreeGrafter"/>
</dbReference>
<dbReference type="GO" id="GO:0061665">
    <property type="term" value="F:SUMO ligase activity"/>
    <property type="evidence" value="ECO:0007669"/>
    <property type="project" value="TreeGrafter"/>
</dbReference>
<dbReference type="Proteomes" id="UP000568158">
    <property type="component" value="Unassembled WGS sequence"/>
</dbReference>
<dbReference type="GO" id="GO:0008270">
    <property type="term" value="F:zinc ion binding"/>
    <property type="evidence" value="ECO:0007669"/>
    <property type="project" value="UniProtKB-KW"/>
</dbReference>
<evidence type="ECO:0000259" key="6">
    <source>
        <dbReference type="PROSITE" id="PS51044"/>
    </source>
</evidence>
<dbReference type="AlphaFoldDB" id="A0A8H6B8J1"/>
<feature type="region of interest" description="Disordered" evidence="5">
    <location>
        <begin position="66"/>
        <end position="107"/>
    </location>
</feature>
<proteinExistence type="predicted"/>
<feature type="compositionally biased region" description="Basic residues" evidence="5">
    <location>
        <begin position="318"/>
        <end position="331"/>
    </location>
</feature>
<evidence type="ECO:0000313" key="8">
    <source>
        <dbReference type="Proteomes" id="UP000568158"/>
    </source>
</evidence>
<dbReference type="InterPro" id="IPR013083">
    <property type="entry name" value="Znf_RING/FYVE/PHD"/>
</dbReference>
<evidence type="ECO:0000256" key="4">
    <source>
        <dbReference type="PROSITE-ProRule" id="PRU00452"/>
    </source>
</evidence>
<evidence type="ECO:0000256" key="2">
    <source>
        <dbReference type="ARBA" id="ARBA00022771"/>
    </source>
</evidence>
<sequence length="839" mass="93610">MAATERVMNANVSSIQQEQGANNDHAANPNVKIISKFSETTSFPSLRIRINLNNLRTKESGASALGNIDSIPSTNQNINQDEGNMNQDKAGVEQEPESDTETDINDENAFSDSMDVSQLDAIVDQGHKILESTNSMNTQNLGLEKISSVSNKRSGPMQVAVERDGKEGKLMVTLKFPEIAKFIHGSKGWGVSARKLSHMNYATFEHKARLLVVSVNMLLETTKLPESSRKILERVHNCFLKQLPTMTLDKVRTFVLRLHGYLMSLRNVIEGKEEMDIEKSIPAKEVEKRMCAKEAGKQNASTQKAAKPKKVVKETKKTAKKKKVTKRRKRKPKLPYARYHFPIPVDDMTTFGGLRNAFNDDEDEDDDDELVEESMVMSLLDPISGSRLVTPLRTRFCSHVGCFDMASFLALNKLRPFKVGIRRERPLPSGEPNVAAIFRDTRRRPINPDSHNQKTTEFDYKLRCKKNKDAGKYNNDLEFFKCPICRIEFSIKVPGDVYVVGELVDLLFSMDQDGHEKAEKVEISRDGNWVPLEEEPEEVKIQKSNSVVEINLDDETSDEEGEDGKRVKKEMPSEENRETNAGGQIKMNKPLSNCQLSNGQLSNGQLSNGQLSNGQLSNGQLSNSQLSNDRLNPDQLHSDQSHSDQLPSDQQPPNSLGGTAIMSSDTEDSWDAEFQELDRVMGEDFWAEGIHRLRASGWRKMDGTESDAEMQNAAYEMHVGVKKLLNALQGDDGRAVQDNTALPQRRIAPPPPPSQYQGQFRNSIGRISADAGQSRFTGYSQPPIYGNRRNTGENGAVFLRNLRRTATYGPPGGAAGNNGNTEPVFFTGNGEEDDPFVID</sequence>
<evidence type="ECO:0000313" key="7">
    <source>
        <dbReference type="EMBL" id="KAF6006867.1"/>
    </source>
</evidence>
<feature type="compositionally biased region" description="Low complexity" evidence="5">
    <location>
        <begin position="595"/>
        <end position="628"/>
    </location>
</feature>
<feature type="domain" description="SP-RING-type" evidence="6">
    <location>
        <begin position="366"/>
        <end position="451"/>
    </location>
</feature>
<feature type="compositionally biased region" description="Polar residues" evidence="5">
    <location>
        <begin position="10"/>
        <end position="22"/>
    </location>
</feature>
<feature type="region of interest" description="Disordered" evidence="5">
    <location>
        <begin position="292"/>
        <end position="331"/>
    </location>
</feature>
<dbReference type="GO" id="GO:0016925">
    <property type="term" value="P:protein sumoylation"/>
    <property type="evidence" value="ECO:0007669"/>
    <property type="project" value="TreeGrafter"/>
</dbReference>
<comment type="caution">
    <text evidence="7">The sequence shown here is derived from an EMBL/GenBank/DDBJ whole genome shotgun (WGS) entry which is preliminary data.</text>
</comment>
<reference evidence="7 8" key="1">
    <citation type="journal article" date="2020" name="Appl. Microbiol. Biotechnol.">
        <title>Targeted gene deletion in Brettanomyces bruxellensis with an expression-free CRISPR-Cas9 system.</title>
        <authorList>
            <person name="Varela C."/>
            <person name="Bartel C."/>
            <person name="Onetto C."/>
            <person name="Borneman A."/>
        </authorList>
    </citation>
    <scope>NUCLEOTIDE SEQUENCE [LARGE SCALE GENOMIC DNA]</scope>
    <source>
        <strain evidence="7 8">AWRI1613</strain>
    </source>
</reference>
<dbReference type="PROSITE" id="PS51044">
    <property type="entry name" value="ZF_SP_RING"/>
    <property type="match status" value="1"/>
</dbReference>
<feature type="compositionally biased region" description="Acidic residues" evidence="5">
    <location>
        <begin position="551"/>
        <end position="562"/>
    </location>
</feature>
<organism evidence="7 8">
    <name type="scientific">Dekkera bruxellensis</name>
    <name type="common">Brettanomyces custersii</name>
    <dbReference type="NCBI Taxonomy" id="5007"/>
    <lineage>
        <taxon>Eukaryota</taxon>
        <taxon>Fungi</taxon>
        <taxon>Dikarya</taxon>
        <taxon>Ascomycota</taxon>
        <taxon>Saccharomycotina</taxon>
        <taxon>Pichiomycetes</taxon>
        <taxon>Pichiales</taxon>
        <taxon>Pichiaceae</taxon>
        <taxon>Brettanomyces</taxon>
    </lineage>
</organism>
<feature type="compositionally biased region" description="Polar residues" evidence="5">
    <location>
        <begin position="643"/>
        <end position="663"/>
    </location>
</feature>
<feature type="region of interest" description="Disordered" evidence="5">
    <location>
        <begin position="1"/>
        <end position="26"/>
    </location>
</feature>
<dbReference type="PANTHER" id="PTHR10782">
    <property type="entry name" value="ZINC FINGER MIZ DOMAIN-CONTAINING PROTEIN"/>
    <property type="match status" value="1"/>
</dbReference>
<feature type="compositionally biased region" description="Acidic residues" evidence="5">
    <location>
        <begin position="830"/>
        <end position="839"/>
    </location>
</feature>
<accession>A0A8H6B8J1</accession>
<evidence type="ECO:0000256" key="3">
    <source>
        <dbReference type="ARBA" id="ARBA00022833"/>
    </source>
</evidence>
<evidence type="ECO:0000256" key="5">
    <source>
        <dbReference type="SAM" id="MobiDB-lite"/>
    </source>
</evidence>
<feature type="compositionally biased region" description="Polar residues" evidence="5">
    <location>
        <begin position="70"/>
        <end position="87"/>
    </location>
</feature>
<evidence type="ECO:0000256" key="1">
    <source>
        <dbReference type="ARBA" id="ARBA00022723"/>
    </source>
</evidence>
<feature type="region of interest" description="Disordered" evidence="5">
    <location>
        <begin position="773"/>
        <end position="792"/>
    </location>
</feature>
<name>A0A8H6B8J1_DEKBR</name>
<dbReference type="PANTHER" id="PTHR10782:SF4">
    <property type="entry name" value="TONALLI, ISOFORM E"/>
    <property type="match status" value="1"/>
</dbReference>
<dbReference type="EMBL" id="JABCYN010000046">
    <property type="protein sequence ID" value="KAF6006867.1"/>
    <property type="molecule type" value="Genomic_DNA"/>
</dbReference>
<feature type="region of interest" description="Disordered" evidence="5">
    <location>
        <begin position="808"/>
        <end position="839"/>
    </location>
</feature>
<keyword evidence="1" id="KW-0479">Metal-binding</keyword>
<dbReference type="InterPro" id="IPR004181">
    <property type="entry name" value="Znf_MIZ"/>
</dbReference>
<gene>
    <name evidence="7" type="ORF">HII12_004791</name>
</gene>
<feature type="region of interest" description="Disordered" evidence="5">
    <location>
        <begin position="535"/>
        <end position="663"/>
    </location>
</feature>
<keyword evidence="3" id="KW-0862">Zinc</keyword>
<keyword evidence="2 4" id="KW-0863">Zinc-finger</keyword>
<feature type="compositionally biased region" description="Acidic residues" evidence="5">
    <location>
        <begin position="94"/>
        <end position="106"/>
    </location>
</feature>
<dbReference type="Gene3D" id="3.30.40.10">
    <property type="entry name" value="Zinc/RING finger domain, C3HC4 (zinc finger)"/>
    <property type="match status" value="1"/>
</dbReference>
<feature type="compositionally biased region" description="Basic and acidic residues" evidence="5">
    <location>
        <begin position="563"/>
        <end position="578"/>
    </location>
</feature>